<dbReference type="PROSITE" id="PS00379">
    <property type="entry name" value="CDP_ALCOHOL_P_TRANSF"/>
    <property type="match status" value="1"/>
</dbReference>
<reference evidence="19 20" key="1">
    <citation type="submission" date="2018-10" db="EMBL/GenBank/DDBJ databases">
        <title>An updated phylogeny of the Alphaproteobacteria reveals that the parasitic Rickettsiales and Holosporales have independent origins.</title>
        <authorList>
            <person name="Munoz-Gomez S.A."/>
            <person name="Hess S."/>
            <person name="Burger G."/>
            <person name="Lang B.F."/>
            <person name="Susko E."/>
            <person name="Slamovits C.H."/>
            <person name="Roger A.J."/>
        </authorList>
    </citation>
    <scope>NUCLEOTIDE SEQUENCE [LARGE SCALE GENOMIC DNA]</scope>
    <source>
        <strain evidence="19">HOLO01</strain>
    </source>
</reference>
<dbReference type="PIRSF" id="PIRSF000847">
    <property type="entry name" value="Phos_ph_gly_syn"/>
    <property type="match status" value="1"/>
</dbReference>
<dbReference type="InterPro" id="IPR000462">
    <property type="entry name" value="CDP-OH_P_trans"/>
</dbReference>
<dbReference type="AlphaFoldDB" id="A0A4Q7DGB5"/>
<feature type="transmembrane region" description="Helical" evidence="18">
    <location>
        <begin position="7"/>
        <end position="26"/>
    </location>
</feature>
<accession>A0A4Q7DGB5</accession>
<comment type="subcellular location">
    <subcellularLocation>
        <location evidence="1">Membrane</location>
        <topology evidence="1">Multi-pass membrane protein</topology>
    </subcellularLocation>
</comment>
<evidence type="ECO:0000256" key="2">
    <source>
        <dbReference type="ARBA" id="ARBA00005042"/>
    </source>
</evidence>
<evidence type="ECO:0000256" key="18">
    <source>
        <dbReference type="SAM" id="Phobius"/>
    </source>
</evidence>
<dbReference type="InterPro" id="IPR004570">
    <property type="entry name" value="Phosphatidylglycerol_P_synth"/>
</dbReference>
<evidence type="ECO:0000256" key="1">
    <source>
        <dbReference type="ARBA" id="ARBA00004141"/>
    </source>
</evidence>
<dbReference type="InterPro" id="IPR050324">
    <property type="entry name" value="CDP-alcohol_PTase-I"/>
</dbReference>
<evidence type="ECO:0000256" key="7">
    <source>
        <dbReference type="ARBA" id="ARBA00022516"/>
    </source>
</evidence>
<dbReference type="InterPro" id="IPR043130">
    <property type="entry name" value="CDP-OH_PTrfase_TM_dom"/>
</dbReference>
<comment type="pathway">
    <text evidence="2">Phospholipid metabolism; phosphatidylglycerol biosynthesis; phosphatidylglycerol from CDP-diacylglycerol: step 1/2.</text>
</comment>
<dbReference type="PANTHER" id="PTHR14269">
    <property type="entry name" value="CDP-DIACYLGLYCEROL--GLYCEROL-3-PHOSPHATE 3-PHOSPHATIDYLTRANSFERASE-RELATED"/>
    <property type="match status" value="1"/>
</dbReference>
<dbReference type="GO" id="GO:0016020">
    <property type="term" value="C:membrane"/>
    <property type="evidence" value="ECO:0007669"/>
    <property type="project" value="UniProtKB-SubCell"/>
</dbReference>
<keyword evidence="10 18" id="KW-1133">Transmembrane helix</keyword>
<comment type="catalytic activity">
    <reaction evidence="15">
        <text>a CDP-1,2-diacyl-sn-glycerol + sn-glycerol 3-phosphate = a 1,2-diacyl-sn-glycero-3-phospho-(1'-sn-glycero-3'-phosphate) + CMP + H(+)</text>
        <dbReference type="Rhea" id="RHEA:12593"/>
        <dbReference type="ChEBI" id="CHEBI:15378"/>
        <dbReference type="ChEBI" id="CHEBI:57597"/>
        <dbReference type="ChEBI" id="CHEBI:58332"/>
        <dbReference type="ChEBI" id="CHEBI:60110"/>
        <dbReference type="ChEBI" id="CHEBI:60377"/>
        <dbReference type="EC" id="2.7.8.5"/>
    </reaction>
</comment>
<evidence type="ECO:0000256" key="14">
    <source>
        <dbReference type="ARBA" id="ARBA00023264"/>
    </source>
</evidence>
<evidence type="ECO:0000256" key="17">
    <source>
        <dbReference type="RuleBase" id="RU003750"/>
    </source>
</evidence>
<evidence type="ECO:0000256" key="4">
    <source>
        <dbReference type="ARBA" id="ARBA00010441"/>
    </source>
</evidence>
<keyword evidence="13" id="KW-0594">Phospholipid biosynthesis</keyword>
<evidence type="ECO:0000256" key="16">
    <source>
        <dbReference type="NCBIfam" id="TIGR00560"/>
    </source>
</evidence>
<evidence type="ECO:0000313" key="20">
    <source>
        <dbReference type="Proteomes" id="UP000293550"/>
    </source>
</evidence>
<evidence type="ECO:0000256" key="6">
    <source>
        <dbReference type="ARBA" id="ARBA00014944"/>
    </source>
</evidence>
<evidence type="ECO:0000256" key="8">
    <source>
        <dbReference type="ARBA" id="ARBA00022679"/>
    </source>
</evidence>
<comment type="pathway">
    <text evidence="3">Lipid metabolism.</text>
</comment>
<evidence type="ECO:0000256" key="3">
    <source>
        <dbReference type="ARBA" id="ARBA00005189"/>
    </source>
</evidence>
<feature type="transmembrane region" description="Helical" evidence="18">
    <location>
        <begin position="130"/>
        <end position="152"/>
    </location>
</feature>
<evidence type="ECO:0000256" key="12">
    <source>
        <dbReference type="ARBA" id="ARBA00023136"/>
    </source>
</evidence>
<dbReference type="EC" id="2.7.8.5" evidence="5 16"/>
<evidence type="ECO:0000256" key="13">
    <source>
        <dbReference type="ARBA" id="ARBA00023209"/>
    </source>
</evidence>
<keyword evidence="12 18" id="KW-0472">Membrane</keyword>
<organism evidence="19 20">
    <name type="scientific">Candidatus Finniella inopinata</name>
    <dbReference type="NCBI Taxonomy" id="1696036"/>
    <lineage>
        <taxon>Bacteria</taxon>
        <taxon>Pseudomonadati</taxon>
        <taxon>Pseudomonadota</taxon>
        <taxon>Alphaproteobacteria</taxon>
        <taxon>Holosporales</taxon>
        <taxon>Candidatus Paracaedibacteraceae</taxon>
        <taxon>Candidatus Finniella</taxon>
    </lineage>
</organism>
<evidence type="ECO:0000256" key="15">
    <source>
        <dbReference type="ARBA" id="ARBA00048586"/>
    </source>
</evidence>
<dbReference type="EMBL" id="SCFB01000023">
    <property type="protein sequence ID" value="RZI45185.1"/>
    <property type="molecule type" value="Genomic_DNA"/>
</dbReference>
<dbReference type="GO" id="GO:0046474">
    <property type="term" value="P:glycerophospholipid biosynthetic process"/>
    <property type="evidence" value="ECO:0007669"/>
    <property type="project" value="TreeGrafter"/>
</dbReference>
<dbReference type="Gene3D" id="1.20.120.1760">
    <property type="match status" value="1"/>
</dbReference>
<evidence type="ECO:0000313" key="19">
    <source>
        <dbReference type="EMBL" id="RZI45185.1"/>
    </source>
</evidence>
<keyword evidence="9 18" id="KW-0812">Transmembrane</keyword>
<keyword evidence="7" id="KW-0444">Lipid biosynthesis</keyword>
<keyword evidence="8 17" id="KW-0808">Transferase</keyword>
<keyword evidence="11" id="KW-0443">Lipid metabolism</keyword>
<dbReference type="GO" id="GO:0008444">
    <property type="term" value="F:CDP-diacylglycerol-glycerol-3-phosphate 3-phosphatidyltransferase activity"/>
    <property type="evidence" value="ECO:0007669"/>
    <property type="project" value="UniProtKB-UniRule"/>
</dbReference>
<evidence type="ECO:0000256" key="5">
    <source>
        <dbReference type="ARBA" id="ARBA00013170"/>
    </source>
</evidence>
<keyword evidence="14" id="KW-1208">Phospholipid metabolism</keyword>
<name>A0A4Q7DGB5_9PROT</name>
<dbReference type="InterPro" id="IPR048254">
    <property type="entry name" value="CDP_ALCOHOL_P_TRANSF_CS"/>
</dbReference>
<evidence type="ECO:0000256" key="9">
    <source>
        <dbReference type="ARBA" id="ARBA00022692"/>
    </source>
</evidence>
<comment type="similarity">
    <text evidence="4 17">Belongs to the CDP-alcohol phosphatidyltransferase class-I family.</text>
</comment>
<comment type="caution">
    <text evidence="19">The sequence shown here is derived from an EMBL/GenBank/DDBJ whole genome shotgun (WGS) entry which is preliminary data.</text>
</comment>
<proteinExistence type="inferred from homology"/>
<feature type="transmembrane region" description="Helical" evidence="18">
    <location>
        <begin position="32"/>
        <end position="53"/>
    </location>
</feature>
<dbReference type="PANTHER" id="PTHR14269:SF62">
    <property type="entry name" value="CDP-DIACYLGLYCEROL--GLYCEROL-3-PHOSPHATE 3-PHOSPHATIDYLTRANSFERASE 1, CHLOROPLASTIC"/>
    <property type="match status" value="1"/>
</dbReference>
<evidence type="ECO:0000256" key="11">
    <source>
        <dbReference type="ARBA" id="ARBA00023098"/>
    </source>
</evidence>
<keyword evidence="20" id="KW-1185">Reference proteome</keyword>
<gene>
    <name evidence="19" type="primary">pgsA</name>
    <name evidence="19" type="ORF">EQU50_08080</name>
</gene>
<evidence type="ECO:0000256" key="10">
    <source>
        <dbReference type="ARBA" id="ARBA00022989"/>
    </source>
</evidence>
<dbReference type="OrthoDB" id="9796672at2"/>
<dbReference type="Pfam" id="PF01066">
    <property type="entry name" value="CDP-OH_P_transf"/>
    <property type="match status" value="1"/>
</dbReference>
<sequence>MILTVPNILTLGRIALIPLLIVFFYIDGPYSRWISLIIFMLACFTDFLDGYLARIWSQTSRLGQALDPIADKLLVSSTLLLLAGFDRITRLSLIPATVILCREIMVSGLREYLGELKLSLPVSFMAKWKTALQMLSIGCLLLTDASGFGVVISVSGEIFLWIAALMTLITGWNYLKSALHSF</sequence>
<dbReference type="NCBIfam" id="TIGR00560">
    <property type="entry name" value="pgsA"/>
    <property type="match status" value="1"/>
</dbReference>
<feature type="transmembrane region" description="Helical" evidence="18">
    <location>
        <begin position="158"/>
        <end position="175"/>
    </location>
</feature>
<dbReference type="RefSeq" id="WP_130154615.1">
    <property type="nucleotide sequence ID" value="NZ_SCFB01000023.1"/>
</dbReference>
<protein>
    <recommendedName>
        <fullName evidence="6 16">CDP-diacylglycerol--glycerol-3-phosphate 3-phosphatidyltransferase</fullName>
        <ecNumber evidence="5 16">2.7.8.5</ecNumber>
    </recommendedName>
</protein>
<dbReference type="Proteomes" id="UP000293550">
    <property type="component" value="Unassembled WGS sequence"/>
</dbReference>